<evidence type="ECO:0000259" key="4">
    <source>
        <dbReference type="PROSITE" id="PS50021"/>
    </source>
</evidence>
<evidence type="ECO:0000256" key="2">
    <source>
        <dbReference type="ARBA" id="ARBA00022490"/>
    </source>
</evidence>
<dbReference type="CDD" id="cd21223">
    <property type="entry name" value="CH_ASPM_rpt1"/>
    <property type="match status" value="1"/>
</dbReference>
<evidence type="ECO:0000256" key="1">
    <source>
        <dbReference type="ARBA" id="ARBA00004496"/>
    </source>
</evidence>
<keyword evidence="3" id="KW-0112">Calmodulin-binding</keyword>
<sequence>MLRSNNDIIGLTRFLLIRFFSDPQLTKMPGYHKIYPSQKIVPKLNQFILKKFLYLIYFLDYAKQHKLIGHDPCLFHKRAEHKESREILLSFSHELLSGIGDVVTELRKQGYILTHRQTYIEEYDYAVTDIRCDLRDGLRLCRVMELITGVRKLIQHCRVPAKYMQKEHNVNLALNLARFTLCSFCVYLHQAGYTLKGDIDAKSIVDGHCEKTLSLLWQIIHKYQAPRDRAARVIQRWWRGKMWYLCVKNFLRARRNLAAVIIQRVWRRKPMPSWECSEERKCFLHLRAATICLQIWWRNVRETRKKKLRKPMVIRLQRKDGESCC</sequence>
<feature type="domain" description="Calponin-homology (CH)" evidence="4">
    <location>
        <begin position="82"/>
        <end position="224"/>
    </location>
</feature>
<dbReference type="SUPFAM" id="SSF47576">
    <property type="entry name" value="Calponin-homology domain, CH-domain"/>
    <property type="match status" value="1"/>
</dbReference>
<dbReference type="PANTHER" id="PTHR22706:SF1">
    <property type="entry name" value="ASSEMBLY FACTOR FOR SPINDLE MICROTUBULES"/>
    <property type="match status" value="1"/>
</dbReference>
<gene>
    <name evidence="5" type="ORF">LPLAT_LOCUS10892</name>
</gene>
<dbReference type="GO" id="GO:0005516">
    <property type="term" value="F:calmodulin binding"/>
    <property type="evidence" value="ECO:0007669"/>
    <property type="project" value="UniProtKB-KW"/>
</dbReference>
<dbReference type="PANTHER" id="PTHR22706">
    <property type="entry name" value="ASSEMBLY FACTOR FOR SPINDLE MICROTUBULES"/>
    <property type="match status" value="1"/>
</dbReference>
<evidence type="ECO:0000313" key="5">
    <source>
        <dbReference type="EMBL" id="CAL1685383.1"/>
    </source>
</evidence>
<keyword evidence="6" id="KW-1185">Reference proteome</keyword>
<dbReference type="GO" id="GO:0051295">
    <property type="term" value="P:establishment of meiotic spindle localization"/>
    <property type="evidence" value="ECO:0007669"/>
    <property type="project" value="TreeGrafter"/>
</dbReference>
<dbReference type="GO" id="GO:0007051">
    <property type="term" value="P:spindle organization"/>
    <property type="evidence" value="ECO:0007669"/>
    <property type="project" value="TreeGrafter"/>
</dbReference>
<keyword evidence="2" id="KW-0963">Cytoplasm</keyword>
<dbReference type="GO" id="GO:0005737">
    <property type="term" value="C:cytoplasm"/>
    <property type="evidence" value="ECO:0007669"/>
    <property type="project" value="UniProtKB-SubCell"/>
</dbReference>
<accession>A0AAV2P0C9</accession>
<dbReference type="AlphaFoldDB" id="A0AAV2P0C9"/>
<reference evidence="5" key="1">
    <citation type="submission" date="2024-04" db="EMBL/GenBank/DDBJ databases">
        <authorList>
            <consortium name="Molecular Ecology Group"/>
        </authorList>
    </citation>
    <scope>NUCLEOTIDE SEQUENCE</scope>
</reference>
<name>A0AAV2P0C9_9HYME</name>
<dbReference type="EMBL" id="OZ034829">
    <property type="protein sequence ID" value="CAL1685383.1"/>
    <property type="molecule type" value="Genomic_DNA"/>
</dbReference>
<dbReference type="InterPro" id="IPR051185">
    <property type="entry name" value="ASPM"/>
</dbReference>
<dbReference type="InterPro" id="IPR001715">
    <property type="entry name" value="CH_dom"/>
</dbReference>
<dbReference type="Proteomes" id="UP001497644">
    <property type="component" value="Chromosome 6"/>
</dbReference>
<dbReference type="Gene3D" id="1.20.5.190">
    <property type="match status" value="1"/>
</dbReference>
<organism evidence="5 6">
    <name type="scientific">Lasius platythorax</name>
    <dbReference type="NCBI Taxonomy" id="488582"/>
    <lineage>
        <taxon>Eukaryota</taxon>
        <taxon>Metazoa</taxon>
        <taxon>Ecdysozoa</taxon>
        <taxon>Arthropoda</taxon>
        <taxon>Hexapoda</taxon>
        <taxon>Insecta</taxon>
        <taxon>Pterygota</taxon>
        <taxon>Neoptera</taxon>
        <taxon>Endopterygota</taxon>
        <taxon>Hymenoptera</taxon>
        <taxon>Apocrita</taxon>
        <taxon>Aculeata</taxon>
        <taxon>Formicoidea</taxon>
        <taxon>Formicidae</taxon>
        <taxon>Formicinae</taxon>
        <taxon>Lasius</taxon>
        <taxon>Lasius</taxon>
    </lineage>
</organism>
<evidence type="ECO:0000256" key="3">
    <source>
        <dbReference type="ARBA" id="ARBA00022860"/>
    </source>
</evidence>
<dbReference type="PROSITE" id="PS50021">
    <property type="entry name" value="CH"/>
    <property type="match status" value="1"/>
</dbReference>
<dbReference type="Gene3D" id="1.10.418.10">
    <property type="entry name" value="Calponin-like domain"/>
    <property type="match status" value="1"/>
</dbReference>
<protein>
    <recommendedName>
        <fullName evidence="4">Calponin-homology (CH) domain-containing protein</fullName>
    </recommendedName>
</protein>
<dbReference type="InterPro" id="IPR036872">
    <property type="entry name" value="CH_dom_sf"/>
</dbReference>
<proteinExistence type="predicted"/>
<dbReference type="GO" id="GO:0000278">
    <property type="term" value="P:mitotic cell cycle"/>
    <property type="evidence" value="ECO:0007669"/>
    <property type="project" value="TreeGrafter"/>
</dbReference>
<dbReference type="GO" id="GO:0000922">
    <property type="term" value="C:spindle pole"/>
    <property type="evidence" value="ECO:0007669"/>
    <property type="project" value="TreeGrafter"/>
</dbReference>
<comment type="subcellular location">
    <subcellularLocation>
        <location evidence="1">Cytoplasm</location>
    </subcellularLocation>
</comment>
<evidence type="ECO:0000313" key="6">
    <source>
        <dbReference type="Proteomes" id="UP001497644"/>
    </source>
</evidence>